<dbReference type="Gene3D" id="3.40.50.720">
    <property type="entry name" value="NAD(P)-binding Rossmann-like Domain"/>
    <property type="match status" value="1"/>
</dbReference>
<dbReference type="EMBL" id="HBGS01024360">
    <property type="protein sequence ID" value="CAD9416212.1"/>
    <property type="molecule type" value="Transcribed_RNA"/>
</dbReference>
<reference evidence="1" key="1">
    <citation type="submission" date="2021-01" db="EMBL/GenBank/DDBJ databases">
        <authorList>
            <person name="Corre E."/>
            <person name="Pelletier E."/>
            <person name="Niang G."/>
            <person name="Scheremetjew M."/>
            <person name="Finn R."/>
            <person name="Kale V."/>
            <person name="Holt S."/>
            <person name="Cochrane G."/>
            <person name="Meng A."/>
            <person name="Brown T."/>
            <person name="Cohen L."/>
        </authorList>
    </citation>
    <scope>NUCLEOTIDE SEQUENCE</scope>
    <source>
        <strain evidence="1">CCMP1381</strain>
    </source>
</reference>
<dbReference type="InterPro" id="IPR036291">
    <property type="entry name" value="NAD(P)-bd_dom_sf"/>
</dbReference>
<dbReference type="AlphaFoldDB" id="A0A7S2C5H2"/>
<name>A0A7S2C5H2_9STRA</name>
<evidence type="ECO:0000313" key="1">
    <source>
        <dbReference type="EMBL" id="CAD9416212.1"/>
    </source>
</evidence>
<gene>
    <name evidence="1" type="ORF">DSPE1174_LOCUS12376</name>
</gene>
<dbReference type="SUPFAM" id="SSF51735">
    <property type="entry name" value="NAD(P)-binding Rossmann-fold domains"/>
    <property type="match status" value="1"/>
</dbReference>
<proteinExistence type="predicted"/>
<protein>
    <submittedName>
        <fullName evidence="1">Uncharacterized protein</fullName>
    </submittedName>
</protein>
<accession>A0A7S2C5H2</accession>
<organism evidence="1">
    <name type="scientific">Octactis speculum</name>
    <dbReference type="NCBI Taxonomy" id="3111310"/>
    <lineage>
        <taxon>Eukaryota</taxon>
        <taxon>Sar</taxon>
        <taxon>Stramenopiles</taxon>
        <taxon>Ochrophyta</taxon>
        <taxon>Dictyochophyceae</taxon>
        <taxon>Dictyochales</taxon>
        <taxon>Dictyochaceae</taxon>
        <taxon>Octactis</taxon>
    </lineage>
</organism>
<sequence length="152" mass="15988">MLGGAKYSYERYHQSKLANLLFTAALHDRLTAKEQRLPPLMRGGSSGVKALACTPGVCGTDMFVHATSQMRGAAGRSSPVDLSRVPSVEDGSLAQLKCICDPSVKSGQLFGPQGMGGLPTEIPLAPPTILVDRESKDGLWAACEKAVGVFSV</sequence>